<dbReference type="InterPro" id="IPR036055">
    <property type="entry name" value="LDL_receptor-like_sf"/>
</dbReference>
<dbReference type="WBParaSite" id="maker-uti_cns_0047233-snap-gene-0.2-mRNA-1">
    <property type="protein sequence ID" value="maker-uti_cns_0047233-snap-gene-0.2-mRNA-1"/>
    <property type="gene ID" value="maker-uti_cns_0047233-snap-gene-0.2"/>
</dbReference>
<dbReference type="PROSITE" id="PS01180">
    <property type="entry name" value="CUB"/>
    <property type="match status" value="1"/>
</dbReference>
<dbReference type="GO" id="GO:0004252">
    <property type="term" value="F:serine-type endopeptidase activity"/>
    <property type="evidence" value="ECO:0007669"/>
    <property type="project" value="InterPro"/>
</dbReference>
<dbReference type="InterPro" id="IPR002172">
    <property type="entry name" value="LDrepeatLR_classA_rpt"/>
</dbReference>
<accession>A0A1I8JDT6</accession>
<dbReference type="InterPro" id="IPR009003">
    <property type="entry name" value="Peptidase_S1_PA"/>
</dbReference>
<reference evidence="12" key="1">
    <citation type="submission" date="2016-11" db="UniProtKB">
        <authorList>
            <consortium name="WormBaseParasite"/>
        </authorList>
    </citation>
    <scope>IDENTIFICATION</scope>
</reference>
<dbReference type="PRINTS" id="PR00722">
    <property type="entry name" value="CHYMOTRYPSIN"/>
</dbReference>
<organism evidence="11 12">
    <name type="scientific">Macrostomum lignano</name>
    <dbReference type="NCBI Taxonomy" id="282301"/>
    <lineage>
        <taxon>Eukaryota</taxon>
        <taxon>Metazoa</taxon>
        <taxon>Spiralia</taxon>
        <taxon>Lophotrochozoa</taxon>
        <taxon>Platyhelminthes</taxon>
        <taxon>Rhabditophora</taxon>
        <taxon>Macrostomorpha</taxon>
        <taxon>Macrostomida</taxon>
        <taxon>Macrostomidae</taxon>
        <taxon>Macrostomum</taxon>
    </lineage>
</organism>
<dbReference type="Pfam" id="PF00431">
    <property type="entry name" value="CUB"/>
    <property type="match status" value="1"/>
</dbReference>
<feature type="domain" description="Peptidase S1" evidence="10">
    <location>
        <begin position="268"/>
        <end position="498"/>
    </location>
</feature>
<dbReference type="PANTHER" id="PTHR24252:SF7">
    <property type="entry name" value="HYALIN"/>
    <property type="match status" value="1"/>
</dbReference>
<dbReference type="FunFam" id="2.40.10.10:FF:000003">
    <property type="entry name" value="Transmembrane serine protease 3"/>
    <property type="match status" value="1"/>
</dbReference>
<feature type="region of interest" description="Disordered" evidence="7">
    <location>
        <begin position="235"/>
        <end position="263"/>
    </location>
</feature>
<evidence type="ECO:0000256" key="4">
    <source>
        <dbReference type="ARBA" id="ARBA00023157"/>
    </source>
</evidence>
<dbReference type="InterPro" id="IPR018114">
    <property type="entry name" value="TRYPSIN_HIS"/>
</dbReference>
<dbReference type="Gene3D" id="4.10.400.10">
    <property type="entry name" value="Low-density Lipoprotein Receptor"/>
    <property type="match status" value="2"/>
</dbReference>
<dbReference type="InterPro" id="IPR043504">
    <property type="entry name" value="Peptidase_S1_PA_chymotrypsin"/>
</dbReference>
<evidence type="ECO:0000256" key="2">
    <source>
        <dbReference type="ARBA" id="ARBA00022801"/>
    </source>
</evidence>
<dbReference type="Gene3D" id="2.60.120.290">
    <property type="entry name" value="Spermadhesin, CUB domain"/>
    <property type="match status" value="1"/>
</dbReference>
<evidence type="ECO:0000256" key="7">
    <source>
        <dbReference type="SAM" id="MobiDB-lite"/>
    </source>
</evidence>
<proteinExistence type="predicted"/>
<dbReference type="InterPro" id="IPR023415">
    <property type="entry name" value="LDLR_class-A_CS"/>
</dbReference>
<feature type="disulfide bond" evidence="5">
    <location>
        <begin position="216"/>
        <end position="231"/>
    </location>
</feature>
<keyword evidence="3 6" id="KW-0720">Serine protease</keyword>
<evidence type="ECO:0000256" key="1">
    <source>
        <dbReference type="ARBA" id="ARBA00022670"/>
    </source>
</evidence>
<feature type="disulfide bond" evidence="5">
    <location>
        <begin position="175"/>
        <end position="190"/>
    </location>
</feature>
<keyword evidence="4 5" id="KW-1015">Disulfide bond</keyword>
<dbReference type="Pfam" id="PF00089">
    <property type="entry name" value="Trypsin"/>
    <property type="match status" value="1"/>
</dbReference>
<dbReference type="GO" id="GO:0006508">
    <property type="term" value="P:proteolysis"/>
    <property type="evidence" value="ECO:0007669"/>
    <property type="project" value="UniProtKB-KW"/>
</dbReference>
<dbReference type="CDD" id="cd00041">
    <property type="entry name" value="CUB"/>
    <property type="match status" value="1"/>
</dbReference>
<comment type="caution">
    <text evidence="5">Lacks conserved residue(s) required for the propagation of feature annotation.</text>
</comment>
<evidence type="ECO:0000256" key="6">
    <source>
        <dbReference type="RuleBase" id="RU363034"/>
    </source>
</evidence>
<evidence type="ECO:0000313" key="12">
    <source>
        <dbReference type="WBParaSite" id="maker-uti_cns_0047233-snap-gene-0.2-mRNA-1"/>
    </source>
</evidence>
<dbReference type="PROSITE" id="PS00134">
    <property type="entry name" value="TRYPSIN_HIS"/>
    <property type="match status" value="1"/>
</dbReference>
<evidence type="ECO:0000259" key="10">
    <source>
        <dbReference type="PROSITE" id="PS50240"/>
    </source>
</evidence>
<dbReference type="Gene3D" id="2.40.10.10">
    <property type="entry name" value="Trypsin-like serine proteases"/>
    <property type="match status" value="1"/>
</dbReference>
<feature type="compositionally biased region" description="Gly residues" evidence="7">
    <location>
        <begin position="235"/>
        <end position="254"/>
    </location>
</feature>
<dbReference type="PROSITE" id="PS50068">
    <property type="entry name" value="LDLRA_2"/>
    <property type="match status" value="2"/>
</dbReference>
<dbReference type="PROSITE" id="PS50240">
    <property type="entry name" value="TRYPSIN_DOM"/>
    <property type="match status" value="1"/>
</dbReference>
<evidence type="ECO:0000256" key="3">
    <source>
        <dbReference type="ARBA" id="ARBA00022825"/>
    </source>
</evidence>
<keyword evidence="8" id="KW-0732">Signal</keyword>
<dbReference type="InterPro" id="IPR001254">
    <property type="entry name" value="Trypsin_dom"/>
</dbReference>
<sequence length="499" mass="53729">MRLPKLLPLLLIGGLATLNVAIADEINCGVNLLYETDQTVIASHRLYGRKSYQPNSVCRYIIRAWSPDYRIEITSVSFDLEYTSECTGDSLTVYSGGNDSSPVLGRFCGSLDWSVLTQSSFVALVFSSDAYLEKGGFQLRYRFVSKDEYQKRIACPNGYLACNSGNGCYPSKWKCDGIKDCKDGSDEQFCTSTLTCPSGQVACKDNSKCIFSGWWCDGFRDCGDGSDETSCSGGGNTGGNTGGGTGGSTGGTPSGCGTPAIPPDETRIVGGKEAVKNSWPWMVSLRLFGGHFCGGSIYNANWIITAAHCVENYMSPSMWGVDAGRHCRDCTEATLQRRKVTQVVRYPNYDSSRTNQDLAMMRVDRPFQFNSQVSPVCLPSSPVSNMASCFATGWGSTQGTGDNTRLLQVMVPIVPNSICGDASHYGGAITSYMVCAGYEQGGKDACQGDSGGPLVCKSGGVWYLQGITSWGEGCAKPQRPGVYTRVQMYTSWIQQTASG</sequence>
<feature type="domain" description="CUB" evidence="9">
    <location>
        <begin position="28"/>
        <end position="144"/>
    </location>
</feature>
<feature type="chain" id="PRO_5009321728" evidence="8">
    <location>
        <begin position="24"/>
        <end position="499"/>
    </location>
</feature>
<dbReference type="CDD" id="cd00112">
    <property type="entry name" value="LDLa"/>
    <property type="match status" value="2"/>
</dbReference>
<dbReference type="PROSITE" id="PS01209">
    <property type="entry name" value="LDLRA_1"/>
    <property type="match status" value="1"/>
</dbReference>
<dbReference type="SUPFAM" id="SSF50494">
    <property type="entry name" value="Trypsin-like serine proteases"/>
    <property type="match status" value="1"/>
</dbReference>
<evidence type="ECO:0000256" key="5">
    <source>
        <dbReference type="PROSITE-ProRule" id="PRU00124"/>
    </source>
</evidence>
<dbReference type="SUPFAM" id="SSF57424">
    <property type="entry name" value="LDL receptor-like module"/>
    <property type="match status" value="2"/>
</dbReference>
<feature type="signal peptide" evidence="8">
    <location>
        <begin position="1"/>
        <end position="23"/>
    </location>
</feature>
<dbReference type="SMART" id="SM00042">
    <property type="entry name" value="CUB"/>
    <property type="match status" value="1"/>
</dbReference>
<dbReference type="AlphaFoldDB" id="A0A1I8JDT6"/>
<dbReference type="Proteomes" id="UP000095280">
    <property type="component" value="Unplaced"/>
</dbReference>
<dbReference type="PANTHER" id="PTHR24252">
    <property type="entry name" value="ACROSIN-RELATED"/>
    <property type="match status" value="1"/>
</dbReference>
<evidence type="ECO:0000259" key="9">
    <source>
        <dbReference type="PROSITE" id="PS01180"/>
    </source>
</evidence>
<dbReference type="SMART" id="SM00020">
    <property type="entry name" value="Tryp_SPc"/>
    <property type="match status" value="1"/>
</dbReference>
<dbReference type="Pfam" id="PF00057">
    <property type="entry name" value="Ldl_recept_a"/>
    <property type="match status" value="2"/>
</dbReference>
<dbReference type="InterPro" id="IPR001314">
    <property type="entry name" value="Peptidase_S1A"/>
</dbReference>
<dbReference type="CDD" id="cd00190">
    <property type="entry name" value="Tryp_SPc"/>
    <property type="match status" value="1"/>
</dbReference>
<dbReference type="InterPro" id="IPR035914">
    <property type="entry name" value="Sperma_CUB_dom_sf"/>
</dbReference>
<keyword evidence="11" id="KW-1185">Reference proteome</keyword>
<evidence type="ECO:0000313" key="11">
    <source>
        <dbReference type="Proteomes" id="UP000095280"/>
    </source>
</evidence>
<dbReference type="SUPFAM" id="SSF49854">
    <property type="entry name" value="Spermadhesin, CUB domain"/>
    <property type="match status" value="1"/>
</dbReference>
<keyword evidence="2 6" id="KW-0378">Hydrolase</keyword>
<keyword evidence="1 6" id="KW-0645">Protease</keyword>
<dbReference type="SMART" id="SM00192">
    <property type="entry name" value="LDLa"/>
    <property type="match status" value="2"/>
</dbReference>
<dbReference type="InterPro" id="IPR033116">
    <property type="entry name" value="TRYPSIN_SER"/>
</dbReference>
<protein>
    <submittedName>
        <fullName evidence="12">Peptidase S1 domain-containing protein</fullName>
    </submittedName>
</protein>
<name>A0A1I8JDT6_9PLAT</name>
<evidence type="ECO:0000256" key="8">
    <source>
        <dbReference type="SAM" id="SignalP"/>
    </source>
</evidence>
<dbReference type="InterPro" id="IPR000859">
    <property type="entry name" value="CUB_dom"/>
</dbReference>
<dbReference type="PROSITE" id="PS00135">
    <property type="entry name" value="TRYPSIN_SER"/>
    <property type="match status" value="1"/>
</dbReference>